<protein>
    <recommendedName>
        <fullName evidence="3">HTH arsR-type domain-containing protein</fullName>
    </recommendedName>
</protein>
<reference evidence="1 2" key="1">
    <citation type="journal article" date="2016" name="Nat. Commun.">
        <title>Thousands of microbial genomes shed light on interconnected biogeochemical processes in an aquifer system.</title>
        <authorList>
            <person name="Anantharaman K."/>
            <person name="Brown C.T."/>
            <person name="Hug L.A."/>
            <person name="Sharon I."/>
            <person name="Castelle C.J."/>
            <person name="Probst A.J."/>
            <person name="Thomas B.C."/>
            <person name="Singh A."/>
            <person name="Wilkins M.J."/>
            <person name="Karaoz U."/>
            <person name="Brodie E.L."/>
            <person name="Williams K.H."/>
            <person name="Hubbard S.S."/>
            <person name="Banfield J.F."/>
        </authorList>
    </citation>
    <scope>NUCLEOTIDE SEQUENCE [LARGE SCALE GENOMIC DNA]</scope>
</reference>
<evidence type="ECO:0000313" key="1">
    <source>
        <dbReference type="EMBL" id="OGH87614.1"/>
    </source>
</evidence>
<evidence type="ECO:0000313" key="2">
    <source>
        <dbReference type="Proteomes" id="UP000177907"/>
    </source>
</evidence>
<accession>A0A1F6NVF4</accession>
<dbReference type="STRING" id="1798704.A3J93_03765"/>
<gene>
    <name evidence="1" type="ORF">A3J93_03765</name>
</gene>
<proteinExistence type="predicted"/>
<dbReference type="Gene3D" id="1.10.10.10">
    <property type="entry name" value="Winged helix-like DNA-binding domain superfamily/Winged helix DNA-binding domain"/>
    <property type="match status" value="1"/>
</dbReference>
<organism evidence="1 2">
    <name type="scientific">Candidatus Magasanikbacteria bacterium RIFOXYC2_FULL_42_28</name>
    <dbReference type="NCBI Taxonomy" id="1798704"/>
    <lineage>
        <taxon>Bacteria</taxon>
        <taxon>Candidatus Magasanikiibacteriota</taxon>
    </lineage>
</organism>
<comment type="caution">
    <text evidence="1">The sequence shown here is derived from an EMBL/GenBank/DDBJ whole genome shotgun (WGS) entry which is preliminary data.</text>
</comment>
<dbReference type="Proteomes" id="UP000177907">
    <property type="component" value="Unassembled WGS sequence"/>
</dbReference>
<name>A0A1F6NVF4_9BACT</name>
<dbReference type="EMBL" id="MFQZ01000010">
    <property type="protein sequence ID" value="OGH87614.1"/>
    <property type="molecule type" value="Genomic_DNA"/>
</dbReference>
<evidence type="ECO:0008006" key="3">
    <source>
        <dbReference type="Google" id="ProtNLM"/>
    </source>
</evidence>
<dbReference type="InterPro" id="IPR036388">
    <property type="entry name" value="WH-like_DNA-bd_sf"/>
</dbReference>
<dbReference type="AlphaFoldDB" id="A0A1F6NVF4"/>
<sequence>MLEHIIGSTTRLKLLQIFFNAPDRSFFVRELSRLADTQLNGVRRELANFEDIELVKQVEADKTSVDELGTERSKYYRLNPDFYLLEELKALLLKARVLEEQHYVDLIKNRAGEIKLFLLMGRFTGNVGASTDMFIVGKIKPVALAKIIRDFEKFLGQPLRYTLMEAKEYADRREIGDKFLYSVFESRYRVVVDEGMLR</sequence>